<gene>
    <name evidence="1" type="ORF">CCACVL1_10595</name>
</gene>
<sequence length="48" mass="5305">MAARGHIVSWRPQPQPQALQRHSAGHYKRFCVTSASCVAKVTQTAVSR</sequence>
<dbReference type="Proteomes" id="UP000188268">
    <property type="component" value="Unassembled WGS sequence"/>
</dbReference>
<dbReference type="EMBL" id="AWWV01009663">
    <property type="protein sequence ID" value="OMO84883.1"/>
    <property type="molecule type" value="Genomic_DNA"/>
</dbReference>
<evidence type="ECO:0000313" key="1">
    <source>
        <dbReference type="EMBL" id="OMO84883.1"/>
    </source>
</evidence>
<dbReference type="Gramene" id="OMO84883">
    <property type="protein sequence ID" value="OMO84883"/>
    <property type="gene ID" value="CCACVL1_10595"/>
</dbReference>
<name>A0A1R3IQM2_COCAP</name>
<organism evidence="1 2">
    <name type="scientific">Corchorus capsularis</name>
    <name type="common">Jute</name>
    <dbReference type="NCBI Taxonomy" id="210143"/>
    <lineage>
        <taxon>Eukaryota</taxon>
        <taxon>Viridiplantae</taxon>
        <taxon>Streptophyta</taxon>
        <taxon>Embryophyta</taxon>
        <taxon>Tracheophyta</taxon>
        <taxon>Spermatophyta</taxon>
        <taxon>Magnoliopsida</taxon>
        <taxon>eudicotyledons</taxon>
        <taxon>Gunneridae</taxon>
        <taxon>Pentapetalae</taxon>
        <taxon>rosids</taxon>
        <taxon>malvids</taxon>
        <taxon>Malvales</taxon>
        <taxon>Malvaceae</taxon>
        <taxon>Grewioideae</taxon>
        <taxon>Apeibeae</taxon>
        <taxon>Corchorus</taxon>
    </lineage>
</organism>
<comment type="caution">
    <text evidence="1">The sequence shown here is derived from an EMBL/GenBank/DDBJ whole genome shotgun (WGS) entry which is preliminary data.</text>
</comment>
<evidence type="ECO:0000313" key="2">
    <source>
        <dbReference type="Proteomes" id="UP000188268"/>
    </source>
</evidence>
<dbReference type="AlphaFoldDB" id="A0A1R3IQM2"/>
<protein>
    <submittedName>
        <fullName evidence="1">Uncharacterized protein</fullName>
    </submittedName>
</protein>
<keyword evidence="2" id="KW-1185">Reference proteome</keyword>
<reference evidence="1 2" key="1">
    <citation type="submission" date="2013-09" db="EMBL/GenBank/DDBJ databases">
        <title>Corchorus capsularis genome sequencing.</title>
        <authorList>
            <person name="Alam M."/>
            <person name="Haque M.S."/>
            <person name="Islam M.S."/>
            <person name="Emdad E.M."/>
            <person name="Islam M.M."/>
            <person name="Ahmed B."/>
            <person name="Halim A."/>
            <person name="Hossen Q.M.M."/>
            <person name="Hossain M.Z."/>
            <person name="Ahmed R."/>
            <person name="Khan M.M."/>
            <person name="Islam R."/>
            <person name="Rashid M.M."/>
            <person name="Khan S.A."/>
            <person name="Rahman M.S."/>
            <person name="Alam M."/>
        </authorList>
    </citation>
    <scope>NUCLEOTIDE SEQUENCE [LARGE SCALE GENOMIC DNA]</scope>
    <source>
        <strain evidence="2">cv. CVL-1</strain>
        <tissue evidence="1">Whole seedling</tissue>
    </source>
</reference>
<proteinExistence type="predicted"/>
<accession>A0A1R3IQM2</accession>